<accession>A0AAW1NZX3</accession>
<comment type="caution">
    <text evidence="2">The sequence shown here is derived from an EMBL/GenBank/DDBJ whole genome shotgun (WGS) entry which is preliminary data.</text>
</comment>
<sequence length="174" mass="20034">MNLVPRFRCILADLKGVAWPEALNSIAETNVVPSLQNLRQWSPRQLSGLAFTTGDASSAGLQEGQESSETTKVSSRRFETGPADADKRQKLQKRLEEGPYPRRALKALLMPAQGKNHFRRMWARQEQSKADNLRRKRQTAAMLRRRSQERLERWRLRAQYRQADFVNGQQSNAE</sequence>
<feature type="region of interest" description="Disordered" evidence="1">
    <location>
        <begin position="127"/>
        <end position="148"/>
    </location>
</feature>
<dbReference type="AlphaFoldDB" id="A0AAW1NZX3"/>
<dbReference type="EMBL" id="JALJOQ010000078">
    <property type="protein sequence ID" value="KAK9800879.1"/>
    <property type="molecule type" value="Genomic_DNA"/>
</dbReference>
<evidence type="ECO:0000256" key="1">
    <source>
        <dbReference type="SAM" id="MobiDB-lite"/>
    </source>
</evidence>
<organism evidence="2 3">
    <name type="scientific">Symbiochloris irregularis</name>
    <dbReference type="NCBI Taxonomy" id="706552"/>
    <lineage>
        <taxon>Eukaryota</taxon>
        <taxon>Viridiplantae</taxon>
        <taxon>Chlorophyta</taxon>
        <taxon>core chlorophytes</taxon>
        <taxon>Trebouxiophyceae</taxon>
        <taxon>Trebouxiales</taxon>
        <taxon>Trebouxiaceae</taxon>
        <taxon>Symbiochloris</taxon>
    </lineage>
</organism>
<proteinExistence type="predicted"/>
<feature type="compositionally biased region" description="Polar residues" evidence="1">
    <location>
        <begin position="54"/>
        <end position="73"/>
    </location>
</feature>
<evidence type="ECO:0000313" key="2">
    <source>
        <dbReference type="EMBL" id="KAK9800879.1"/>
    </source>
</evidence>
<dbReference type="Proteomes" id="UP001465755">
    <property type="component" value="Unassembled WGS sequence"/>
</dbReference>
<reference evidence="2 3" key="1">
    <citation type="journal article" date="2024" name="Nat. Commun.">
        <title>Phylogenomics reveals the evolutionary origins of lichenization in chlorophyte algae.</title>
        <authorList>
            <person name="Puginier C."/>
            <person name="Libourel C."/>
            <person name="Otte J."/>
            <person name="Skaloud P."/>
            <person name="Haon M."/>
            <person name="Grisel S."/>
            <person name="Petersen M."/>
            <person name="Berrin J.G."/>
            <person name="Delaux P.M."/>
            <person name="Dal Grande F."/>
            <person name="Keller J."/>
        </authorList>
    </citation>
    <scope>NUCLEOTIDE SEQUENCE [LARGE SCALE GENOMIC DNA]</scope>
    <source>
        <strain evidence="2 3">SAG 2036</strain>
    </source>
</reference>
<feature type="compositionally biased region" description="Basic residues" evidence="1">
    <location>
        <begin position="134"/>
        <end position="145"/>
    </location>
</feature>
<evidence type="ECO:0000313" key="3">
    <source>
        <dbReference type="Proteomes" id="UP001465755"/>
    </source>
</evidence>
<gene>
    <name evidence="2" type="ORF">WJX73_004866</name>
</gene>
<feature type="compositionally biased region" description="Basic and acidic residues" evidence="1">
    <location>
        <begin position="76"/>
        <end position="97"/>
    </location>
</feature>
<protein>
    <submittedName>
        <fullName evidence="2">Uncharacterized protein</fullName>
    </submittedName>
</protein>
<feature type="region of interest" description="Disordered" evidence="1">
    <location>
        <begin position="54"/>
        <end position="97"/>
    </location>
</feature>
<keyword evidence="3" id="KW-1185">Reference proteome</keyword>
<name>A0AAW1NZX3_9CHLO</name>